<sequence>MSTTGVTVIVPGFNVADYAEEALDSLRAQTHEHWSAVLVDDASTDDTRQLFADAAVADARFQVVRHETQRGLGAARNTGLSAVQTTYTAFLDADDRLRPDALALLADTLDRTGSDFVVGAYVRLRPDAEGPGYTAGEVQPWVAAATDPARERTSLSAHPVASGNIVAWSKLSRTAFWRAHDLRFPEGRYYEDQVLAQRMYTRAETFDVIPDVVVEWRQRRDGGSITQRLAELDVLRDYLEALGEGIAVLREAGAEAAVVERGALIRTLDLPPLIAIAETHPDPAYRIALEAFVETLPD</sequence>
<protein>
    <submittedName>
        <fullName evidence="2">Glycosyl transferase</fullName>
    </submittedName>
</protein>
<organism evidence="2 3">
    <name type="scientific">Microbacterium testaceum</name>
    <name type="common">Aureobacterium testaceum</name>
    <name type="synonym">Brevibacterium testaceum</name>
    <dbReference type="NCBI Taxonomy" id="2033"/>
    <lineage>
        <taxon>Bacteria</taxon>
        <taxon>Bacillati</taxon>
        <taxon>Actinomycetota</taxon>
        <taxon>Actinomycetes</taxon>
        <taxon>Micrococcales</taxon>
        <taxon>Microbacteriaceae</taxon>
        <taxon>Microbacterium</taxon>
    </lineage>
</organism>
<dbReference type="PANTHER" id="PTHR22916">
    <property type="entry name" value="GLYCOSYLTRANSFERASE"/>
    <property type="match status" value="1"/>
</dbReference>
<dbReference type="OrthoDB" id="2676521at2"/>
<accession>A0A147EZM9</accession>
<dbReference type="PATRIC" id="fig|2033.6.peg.1663"/>
<dbReference type="Proteomes" id="UP000075025">
    <property type="component" value="Unassembled WGS sequence"/>
</dbReference>
<dbReference type="SUPFAM" id="SSF53448">
    <property type="entry name" value="Nucleotide-diphospho-sugar transferases"/>
    <property type="match status" value="1"/>
</dbReference>
<dbReference type="AlphaFoldDB" id="A0A147EZM9"/>
<dbReference type="InterPro" id="IPR029044">
    <property type="entry name" value="Nucleotide-diphossugar_trans"/>
</dbReference>
<gene>
    <name evidence="2" type="ORF">NS220_04295</name>
</gene>
<dbReference type="Gene3D" id="3.90.550.10">
    <property type="entry name" value="Spore Coat Polysaccharide Biosynthesis Protein SpsA, Chain A"/>
    <property type="match status" value="1"/>
</dbReference>
<keyword evidence="2" id="KW-0808">Transferase</keyword>
<evidence type="ECO:0000313" key="3">
    <source>
        <dbReference type="Proteomes" id="UP000075025"/>
    </source>
</evidence>
<dbReference type="PANTHER" id="PTHR22916:SF3">
    <property type="entry name" value="UDP-GLCNAC:BETAGAL BETA-1,3-N-ACETYLGLUCOSAMINYLTRANSFERASE-LIKE PROTEIN 1"/>
    <property type="match status" value="1"/>
</dbReference>
<feature type="domain" description="Glycosyltransferase 2-like" evidence="1">
    <location>
        <begin position="7"/>
        <end position="123"/>
    </location>
</feature>
<dbReference type="RefSeq" id="WP_058622855.1">
    <property type="nucleotide sequence ID" value="NZ_LDRT01000021.1"/>
</dbReference>
<proteinExistence type="predicted"/>
<comment type="caution">
    <text evidence="2">The sequence shown here is derived from an EMBL/GenBank/DDBJ whole genome shotgun (WGS) entry which is preliminary data.</text>
</comment>
<dbReference type="CDD" id="cd00761">
    <property type="entry name" value="Glyco_tranf_GTA_type"/>
    <property type="match status" value="1"/>
</dbReference>
<reference evidence="2 3" key="1">
    <citation type="journal article" date="2016" name="Front. Microbiol.">
        <title>Genomic Resource of Rice Seed Associated Bacteria.</title>
        <authorList>
            <person name="Midha S."/>
            <person name="Bansal K."/>
            <person name="Sharma S."/>
            <person name="Kumar N."/>
            <person name="Patil P.P."/>
            <person name="Chaudhry V."/>
            <person name="Patil P.B."/>
        </authorList>
    </citation>
    <scope>NUCLEOTIDE SEQUENCE [LARGE SCALE GENOMIC DNA]</scope>
    <source>
        <strain evidence="2 3">NS220</strain>
    </source>
</reference>
<name>A0A147EZM9_MICTE</name>
<dbReference type="GO" id="GO:0016758">
    <property type="term" value="F:hexosyltransferase activity"/>
    <property type="evidence" value="ECO:0007669"/>
    <property type="project" value="UniProtKB-ARBA"/>
</dbReference>
<dbReference type="EMBL" id="LDRT01000021">
    <property type="protein sequence ID" value="KTR95961.1"/>
    <property type="molecule type" value="Genomic_DNA"/>
</dbReference>
<evidence type="ECO:0000313" key="2">
    <source>
        <dbReference type="EMBL" id="KTR95961.1"/>
    </source>
</evidence>
<evidence type="ECO:0000259" key="1">
    <source>
        <dbReference type="Pfam" id="PF00535"/>
    </source>
</evidence>
<dbReference type="InterPro" id="IPR001173">
    <property type="entry name" value="Glyco_trans_2-like"/>
</dbReference>
<dbReference type="Pfam" id="PF00535">
    <property type="entry name" value="Glycos_transf_2"/>
    <property type="match status" value="1"/>
</dbReference>